<dbReference type="GO" id="GO:0005524">
    <property type="term" value="F:ATP binding"/>
    <property type="evidence" value="ECO:0007669"/>
    <property type="project" value="InterPro"/>
</dbReference>
<reference evidence="2" key="1">
    <citation type="submission" date="2021-03" db="EMBL/GenBank/DDBJ databases">
        <title>Whole Genome Sequence of Bradyrhizobium sp. Strain 144S4.</title>
        <authorList>
            <person name="Bromfield E.S.P."/>
            <person name="Cloutier S."/>
        </authorList>
    </citation>
    <scope>NUCLEOTIDE SEQUENCE [LARGE SCALE GENOMIC DNA]</scope>
    <source>
        <strain evidence="2">144S4</strain>
    </source>
</reference>
<dbReference type="Gene3D" id="3.40.50.300">
    <property type="entry name" value="P-loop containing nucleotide triphosphate hydrolases"/>
    <property type="match status" value="1"/>
</dbReference>
<accession>A0A939M702</accession>
<protein>
    <submittedName>
        <fullName evidence="2">AAA family ATPase</fullName>
    </submittedName>
</protein>
<evidence type="ECO:0000313" key="4">
    <source>
        <dbReference type="Proteomes" id="UP000664702"/>
    </source>
</evidence>
<evidence type="ECO:0000313" key="3">
    <source>
        <dbReference type="EMBL" id="UEM13745.1"/>
    </source>
</evidence>
<dbReference type="Pfam" id="PF13304">
    <property type="entry name" value="AAA_21"/>
    <property type="match status" value="1"/>
</dbReference>
<gene>
    <name evidence="3" type="ORF">J4G43_005420</name>
    <name evidence="2" type="ORF">J4G43_07610</name>
</gene>
<dbReference type="InterPro" id="IPR027417">
    <property type="entry name" value="P-loop_NTPase"/>
</dbReference>
<evidence type="ECO:0000313" key="2">
    <source>
        <dbReference type="EMBL" id="MBO1860837.1"/>
    </source>
</evidence>
<dbReference type="PANTHER" id="PTHR43581">
    <property type="entry name" value="ATP/GTP PHOSPHATASE"/>
    <property type="match status" value="1"/>
</dbReference>
<name>A0A939M702_9BRAD</name>
<dbReference type="Proteomes" id="UP000664702">
    <property type="component" value="Chromosome"/>
</dbReference>
<dbReference type="SUPFAM" id="SSF52540">
    <property type="entry name" value="P-loop containing nucleoside triphosphate hydrolases"/>
    <property type="match status" value="1"/>
</dbReference>
<evidence type="ECO:0000259" key="1">
    <source>
        <dbReference type="Pfam" id="PF13304"/>
    </source>
</evidence>
<dbReference type="KEGG" id="bban:J4G43_005420"/>
<organism evidence="2">
    <name type="scientific">Bradyrhizobium barranii subsp. barranii</name>
    <dbReference type="NCBI Taxonomy" id="2823807"/>
    <lineage>
        <taxon>Bacteria</taxon>
        <taxon>Pseudomonadati</taxon>
        <taxon>Pseudomonadota</taxon>
        <taxon>Alphaproteobacteria</taxon>
        <taxon>Hyphomicrobiales</taxon>
        <taxon>Nitrobacteraceae</taxon>
        <taxon>Bradyrhizobium</taxon>
        <taxon>Bradyrhizobium barranii</taxon>
    </lineage>
</organism>
<dbReference type="EMBL" id="CP086136">
    <property type="protein sequence ID" value="UEM13745.1"/>
    <property type="molecule type" value="Genomic_DNA"/>
</dbReference>
<feature type="domain" description="ATPase AAA-type core" evidence="1">
    <location>
        <begin position="153"/>
        <end position="318"/>
    </location>
</feature>
<dbReference type="InterPro" id="IPR003959">
    <property type="entry name" value="ATPase_AAA_core"/>
</dbReference>
<dbReference type="EMBL" id="JAGEMI010000001">
    <property type="protein sequence ID" value="MBO1860837.1"/>
    <property type="molecule type" value="Genomic_DNA"/>
</dbReference>
<reference evidence="3 4" key="2">
    <citation type="journal article" date="2022" name="Int. J. Syst. Evol. Microbiol.">
        <title>Strains of Bradyrhizobium barranii sp. nov. associated with legumes native to Canada are symbionts of soybeans and belong to different subspecies (subsp. barranii subsp. nov. and subsp. apii subsp. nov.) and symbiovars (sv. glycinearum and sv. septentrionale).</title>
        <authorList>
            <person name="Bromfield E.S.P."/>
            <person name="Cloutier S."/>
            <person name="Wasai-Hara S."/>
            <person name="Minamisawa K."/>
        </authorList>
    </citation>
    <scope>NUCLEOTIDE SEQUENCE [LARGE SCALE GENOMIC DNA]</scope>
    <source>
        <strain evidence="3 4">144S4</strain>
    </source>
</reference>
<dbReference type="InterPro" id="IPR051396">
    <property type="entry name" value="Bact_Antivir_Def_Nuclease"/>
</dbReference>
<dbReference type="RefSeq" id="WP_208084215.1">
    <property type="nucleotide sequence ID" value="NZ_CP086136.1"/>
</dbReference>
<dbReference type="PANTHER" id="PTHR43581:SF4">
    <property type="entry name" value="ATP_GTP PHOSPHATASE"/>
    <property type="match status" value="1"/>
</dbReference>
<dbReference type="GO" id="GO:0016887">
    <property type="term" value="F:ATP hydrolysis activity"/>
    <property type="evidence" value="ECO:0007669"/>
    <property type="project" value="InterPro"/>
</dbReference>
<sequence length="587" mass="63170">MANQPRIKSLAIRRFRGIELLDWRPNAGINVLLGGGDSGKSTVLHAIALLFNPTNAVQVLETDYFNRSTGEGFSIEAVVDIPPEVGIADFSSLWPWEWDGNAAVLPDPEAEKVPGHPVFRFRVRGTEDLELVWEVVQPNAEIAALSTGLRRRIGVVRLANDDRNDRDLRLVTGSALDRLLSKGNLKSRLNKQIAEADLSAALLADETGALEALGATFQKAGLPHNLELGLTSSQGLSIGALIGLLADKAGVKLPLASWGAGTRRMSALEVAGVTEAASRLTVIDEIERGLEPYRLRQLLAKLVKDGGQCFVTTHSPVAIKAATKAALWFIDAKGAIGALPTAAIAQQQIRDPETFLAKLPVIAEGVTEVGFLRFLLRDAFIAAPEDHGIRVCDGGGNESMLGLLMALRDAGLMLGAFCDNEGKSTGRWKSVGEALGPRCFQWHAGCLEANVIAHVEDASLLALARDSEGASGERLRTLADRLNLQAKDEDSILAACGAPEERFSKLRSIIIASATGDKEGAPDEDTAKDWAKHSRRWFKSDEGGYELGRKMVELGVWPKLEPELLPFVNALRVALGQPALARGRLKL</sequence>
<dbReference type="AlphaFoldDB" id="A0A939M702"/>
<proteinExistence type="predicted"/>